<evidence type="ECO:0000313" key="1">
    <source>
        <dbReference type="EMBL" id="KUM49429.1"/>
    </source>
</evidence>
<proteinExistence type="predicted"/>
<sequence length="54" mass="6448">MKYYLHHGSSPTYLDSRKRRALRLQSAKYQLIDGILFRKNYDGVLLRCMEKQDA</sequence>
<geneLocation type="mitochondrion" evidence="1"/>
<keyword evidence="1" id="KW-0496">Mitochondrion</keyword>
<accession>A0A101M1P7</accession>
<reference evidence="1" key="1">
    <citation type="journal article" date="2015" name="Genome Biol. Evol.">
        <title>Organellar Genomes of White Spruce (Picea glauca): Assembly and Annotation.</title>
        <authorList>
            <person name="Jackman S.D."/>
            <person name="Warren R.L."/>
            <person name="Gibb E.A."/>
            <person name="Vandervalk B.P."/>
            <person name="Mohamadi H."/>
            <person name="Chu J."/>
            <person name="Raymond A."/>
            <person name="Pleasance S."/>
            <person name="Coope R."/>
            <person name="Wildung M.R."/>
            <person name="Ritland C.E."/>
            <person name="Bousquet J."/>
            <person name="Jones S.J."/>
            <person name="Bohlmann J."/>
            <person name="Birol I."/>
        </authorList>
    </citation>
    <scope>NUCLEOTIDE SEQUENCE [LARGE SCALE GENOMIC DNA]</scope>
    <source>
        <tissue evidence="1">Flushing bud</tissue>
    </source>
</reference>
<comment type="caution">
    <text evidence="1">The sequence shown here is derived from an EMBL/GenBank/DDBJ whole genome shotgun (WGS) entry which is preliminary data.</text>
</comment>
<dbReference type="AlphaFoldDB" id="A0A101M1P7"/>
<protein>
    <submittedName>
        <fullName evidence="1">Uncharacterized protein</fullName>
    </submittedName>
</protein>
<gene>
    <name evidence="1" type="ORF">ABT39_MTgene3978</name>
</gene>
<dbReference type="EMBL" id="LKAM01000003">
    <property type="protein sequence ID" value="KUM49429.1"/>
    <property type="molecule type" value="Genomic_DNA"/>
</dbReference>
<name>A0A101M1P7_PICGL</name>
<organism evidence="1">
    <name type="scientific">Picea glauca</name>
    <name type="common">White spruce</name>
    <name type="synonym">Pinus glauca</name>
    <dbReference type="NCBI Taxonomy" id="3330"/>
    <lineage>
        <taxon>Eukaryota</taxon>
        <taxon>Viridiplantae</taxon>
        <taxon>Streptophyta</taxon>
        <taxon>Embryophyta</taxon>
        <taxon>Tracheophyta</taxon>
        <taxon>Spermatophyta</taxon>
        <taxon>Pinopsida</taxon>
        <taxon>Pinidae</taxon>
        <taxon>Conifers I</taxon>
        <taxon>Pinales</taxon>
        <taxon>Pinaceae</taxon>
        <taxon>Picea</taxon>
    </lineage>
</organism>